<comment type="caution">
    <text evidence="2">The sequence shown here is derived from an EMBL/GenBank/DDBJ whole genome shotgun (WGS) entry which is preliminary data.</text>
</comment>
<gene>
    <name evidence="2" type="ORF">K3T81_09455</name>
</gene>
<proteinExistence type="predicted"/>
<reference evidence="2 3" key="1">
    <citation type="journal article" date="2022" name="Evol. Bioinform. Online">
        <title>Draft Genome Sequence of Oceanobacillus jordanicus Strain GSFE11, a Halotolerant Plant Growth-Promoting Bacterial Endophyte Isolated From the Jordan Valley.</title>
        <authorList>
            <person name="Alhindi T."/>
            <person name="Albdaiwi R."/>
        </authorList>
    </citation>
    <scope>NUCLEOTIDE SEQUENCE [LARGE SCALE GENOMIC DNA]</scope>
    <source>
        <strain evidence="2 3">GSFE11</strain>
    </source>
</reference>
<accession>A0AAW5B422</accession>
<feature type="region of interest" description="Disordered" evidence="1">
    <location>
        <begin position="21"/>
        <end position="46"/>
    </location>
</feature>
<organism evidence="2 3">
    <name type="scientific">Oceanobacillus jordanicus</name>
    <dbReference type="NCBI Taxonomy" id="2867266"/>
    <lineage>
        <taxon>Bacteria</taxon>
        <taxon>Bacillati</taxon>
        <taxon>Bacillota</taxon>
        <taxon>Bacilli</taxon>
        <taxon>Bacillales</taxon>
        <taxon>Bacillaceae</taxon>
        <taxon>Oceanobacillus</taxon>
    </lineage>
</organism>
<evidence type="ECO:0000313" key="3">
    <source>
        <dbReference type="Proteomes" id="UP001199631"/>
    </source>
</evidence>
<sequence length="137" mass="15863">MYHRPYDQYSNYYHPNFNNGINEQSYQPFNQPPHQSSYSIPPTNAAFQPNQFQTPYEFFSKPQQPANWPEYMQPNYSVNTQQPSSVETGNNINGFSQKGETQLDLDKVLSTVGQIANTYHQVSPIVKQFGSVMKLFR</sequence>
<dbReference type="RefSeq" id="WP_238019585.1">
    <property type="nucleotide sequence ID" value="NZ_JAIFZM010000006.1"/>
</dbReference>
<protein>
    <recommendedName>
        <fullName evidence="4">Spore coat protein</fullName>
    </recommendedName>
</protein>
<dbReference type="InterPro" id="IPR025555">
    <property type="entry name" value="YppG"/>
</dbReference>
<name>A0AAW5B422_9BACI</name>
<dbReference type="Pfam" id="PF14179">
    <property type="entry name" value="YppG"/>
    <property type="match status" value="1"/>
</dbReference>
<keyword evidence="3" id="KW-1185">Reference proteome</keyword>
<evidence type="ECO:0000256" key="1">
    <source>
        <dbReference type="SAM" id="MobiDB-lite"/>
    </source>
</evidence>
<evidence type="ECO:0000313" key="2">
    <source>
        <dbReference type="EMBL" id="MCG3419378.1"/>
    </source>
</evidence>
<evidence type="ECO:0008006" key="4">
    <source>
        <dbReference type="Google" id="ProtNLM"/>
    </source>
</evidence>
<dbReference type="AlphaFoldDB" id="A0AAW5B422"/>
<dbReference type="Proteomes" id="UP001199631">
    <property type="component" value="Unassembled WGS sequence"/>
</dbReference>
<dbReference type="EMBL" id="JAIFZM010000006">
    <property type="protein sequence ID" value="MCG3419378.1"/>
    <property type="molecule type" value="Genomic_DNA"/>
</dbReference>